<proteinExistence type="predicted"/>
<evidence type="ECO:0000256" key="1">
    <source>
        <dbReference type="SAM" id="Phobius"/>
    </source>
</evidence>
<accession>A0A8T2Q3T5</accession>
<reference evidence="2" key="1">
    <citation type="submission" date="2021-08" db="EMBL/GenBank/DDBJ databases">
        <title>WGS assembly of Ceratopteris richardii.</title>
        <authorList>
            <person name="Marchant D.B."/>
            <person name="Chen G."/>
            <person name="Jenkins J."/>
            <person name="Shu S."/>
            <person name="Leebens-Mack J."/>
            <person name="Grimwood J."/>
            <person name="Schmutz J."/>
            <person name="Soltis P."/>
            <person name="Soltis D."/>
            <person name="Chen Z.-H."/>
        </authorList>
    </citation>
    <scope>NUCLEOTIDE SEQUENCE</scope>
    <source>
        <strain evidence="2">Whitten #5841</strain>
        <tissue evidence="2">Leaf</tissue>
    </source>
</reference>
<comment type="caution">
    <text evidence="2">The sequence shown here is derived from an EMBL/GenBank/DDBJ whole genome shotgun (WGS) entry which is preliminary data.</text>
</comment>
<dbReference type="Proteomes" id="UP000825935">
    <property type="component" value="Chromosome 38"/>
</dbReference>
<dbReference type="OrthoDB" id="1922941at2759"/>
<sequence>MVQISETPRNSSRTFIADSSEDEYESLPESHPLIGLYDKPLPCFGCGMGWVMVVLGLVFPPLWYCGALLYLTNYYDYDPRERSGLAAAAIMKVSLLGNELEDSCACYFGINGLKNNRRLKYMSQHLCTTGSTKKVLLLSHELERQKTAFFGSGVLWGISTD</sequence>
<evidence type="ECO:0000313" key="3">
    <source>
        <dbReference type="Proteomes" id="UP000825935"/>
    </source>
</evidence>
<name>A0A8T2Q3T5_CERRI</name>
<dbReference type="AlphaFoldDB" id="A0A8T2Q3T5"/>
<keyword evidence="1" id="KW-0472">Membrane</keyword>
<gene>
    <name evidence="2" type="ORF">KP509_38G036600</name>
</gene>
<organism evidence="2 3">
    <name type="scientific">Ceratopteris richardii</name>
    <name type="common">Triangle waterfern</name>
    <dbReference type="NCBI Taxonomy" id="49495"/>
    <lineage>
        <taxon>Eukaryota</taxon>
        <taxon>Viridiplantae</taxon>
        <taxon>Streptophyta</taxon>
        <taxon>Embryophyta</taxon>
        <taxon>Tracheophyta</taxon>
        <taxon>Polypodiopsida</taxon>
        <taxon>Polypodiidae</taxon>
        <taxon>Polypodiales</taxon>
        <taxon>Pteridineae</taxon>
        <taxon>Pteridaceae</taxon>
        <taxon>Parkerioideae</taxon>
        <taxon>Ceratopteris</taxon>
    </lineage>
</organism>
<keyword evidence="1" id="KW-1133">Transmembrane helix</keyword>
<protein>
    <submittedName>
        <fullName evidence="2">Uncharacterized protein</fullName>
    </submittedName>
</protein>
<dbReference type="PANTHER" id="PTHR46666">
    <property type="entry name" value="60S RIBOSOMAL L18A-LIKE PROTEIN"/>
    <property type="match status" value="1"/>
</dbReference>
<evidence type="ECO:0000313" key="2">
    <source>
        <dbReference type="EMBL" id="KAH7278335.1"/>
    </source>
</evidence>
<keyword evidence="1" id="KW-0812">Transmembrane</keyword>
<dbReference type="EMBL" id="CM035443">
    <property type="protein sequence ID" value="KAH7278335.1"/>
    <property type="molecule type" value="Genomic_DNA"/>
</dbReference>
<feature type="transmembrane region" description="Helical" evidence="1">
    <location>
        <begin position="48"/>
        <end position="72"/>
    </location>
</feature>
<keyword evidence="3" id="KW-1185">Reference proteome</keyword>
<dbReference type="PANTHER" id="PTHR46666:SF10">
    <property type="entry name" value="RIBOSOMAL PROTEIN L18AE FAMILY"/>
    <property type="match status" value="1"/>
</dbReference>